<dbReference type="Pfam" id="PF01638">
    <property type="entry name" value="HxlR"/>
    <property type="match status" value="1"/>
</dbReference>
<dbReference type="GO" id="GO:0003677">
    <property type="term" value="F:DNA binding"/>
    <property type="evidence" value="ECO:0007669"/>
    <property type="project" value="UniProtKB-KW"/>
</dbReference>
<keyword evidence="1" id="KW-0805">Transcription regulation</keyword>
<dbReference type="Gene3D" id="1.10.10.10">
    <property type="entry name" value="Winged helix-like DNA-binding domain superfamily/Winged helix DNA-binding domain"/>
    <property type="match status" value="1"/>
</dbReference>
<gene>
    <name evidence="5" type="ORF">CLV52_2241</name>
</gene>
<dbReference type="PROSITE" id="PS51118">
    <property type="entry name" value="HTH_HXLR"/>
    <property type="match status" value="1"/>
</dbReference>
<dbReference type="RefSeq" id="WP_246018082.1">
    <property type="nucleotide sequence ID" value="NZ_BAAARP010000002.1"/>
</dbReference>
<evidence type="ECO:0000256" key="1">
    <source>
        <dbReference type="ARBA" id="ARBA00023015"/>
    </source>
</evidence>
<proteinExistence type="predicted"/>
<keyword evidence="3" id="KW-0804">Transcription</keyword>
<evidence type="ECO:0000313" key="5">
    <source>
        <dbReference type="EMBL" id="TDS77298.1"/>
    </source>
</evidence>
<evidence type="ECO:0000313" key="6">
    <source>
        <dbReference type="Proteomes" id="UP000295344"/>
    </source>
</evidence>
<dbReference type="SUPFAM" id="SSF46785">
    <property type="entry name" value="Winged helix' DNA-binding domain"/>
    <property type="match status" value="1"/>
</dbReference>
<dbReference type="EMBL" id="SOAM01000002">
    <property type="protein sequence ID" value="TDS77298.1"/>
    <property type="molecule type" value="Genomic_DNA"/>
</dbReference>
<protein>
    <submittedName>
        <fullName evidence="5">HxlR family transcriptional regulator</fullName>
    </submittedName>
</protein>
<evidence type="ECO:0000256" key="3">
    <source>
        <dbReference type="ARBA" id="ARBA00023163"/>
    </source>
</evidence>
<comment type="caution">
    <text evidence="5">The sequence shown here is derived from an EMBL/GenBank/DDBJ whole genome shotgun (WGS) entry which is preliminary data.</text>
</comment>
<name>A0A4R7FLP4_9MICO</name>
<accession>A0A4R7FLP4</accession>
<dbReference type="PANTHER" id="PTHR33204:SF37">
    <property type="entry name" value="HTH-TYPE TRANSCRIPTIONAL REGULATOR YODB"/>
    <property type="match status" value="1"/>
</dbReference>
<dbReference type="InterPro" id="IPR002577">
    <property type="entry name" value="HTH_HxlR"/>
</dbReference>
<dbReference type="PANTHER" id="PTHR33204">
    <property type="entry name" value="TRANSCRIPTIONAL REGULATOR, MARR FAMILY"/>
    <property type="match status" value="1"/>
</dbReference>
<evidence type="ECO:0000256" key="2">
    <source>
        <dbReference type="ARBA" id="ARBA00023125"/>
    </source>
</evidence>
<feature type="domain" description="HTH hxlR-type" evidence="4">
    <location>
        <begin position="19"/>
        <end position="115"/>
    </location>
</feature>
<evidence type="ECO:0000259" key="4">
    <source>
        <dbReference type="PROSITE" id="PS51118"/>
    </source>
</evidence>
<dbReference type="InterPro" id="IPR036388">
    <property type="entry name" value="WH-like_DNA-bd_sf"/>
</dbReference>
<dbReference type="InterPro" id="IPR036390">
    <property type="entry name" value="WH_DNA-bd_sf"/>
</dbReference>
<keyword evidence="6" id="KW-1185">Reference proteome</keyword>
<dbReference type="AlphaFoldDB" id="A0A4R7FLP4"/>
<organism evidence="5 6">
    <name type="scientific">Amnibacterium kyonggiense</name>
    <dbReference type="NCBI Taxonomy" id="595671"/>
    <lineage>
        <taxon>Bacteria</taxon>
        <taxon>Bacillati</taxon>
        <taxon>Actinomycetota</taxon>
        <taxon>Actinomycetes</taxon>
        <taxon>Micrococcales</taxon>
        <taxon>Microbacteriaceae</taxon>
        <taxon>Amnibacterium</taxon>
    </lineage>
</organism>
<sequence length="115" mass="12941">MTGADRTLTGWETVDDEQCRRATSIVELVGRRWSSGIMLALSRGATRFSEIVATVDGLSDRMLAVRLKELEHGGLIDRLVEPTTPVTVRYRLSARGRDLLASLQPLQEYGRRWEP</sequence>
<dbReference type="Proteomes" id="UP000295344">
    <property type="component" value="Unassembled WGS sequence"/>
</dbReference>
<keyword evidence="2" id="KW-0238">DNA-binding</keyword>
<reference evidence="5 6" key="1">
    <citation type="submission" date="2019-03" db="EMBL/GenBank/DDBJ databases">
        <title>Genomic Encyclopedia of Archaeal and Bacterial Type Strains, Phase II (KMG-II): from individual species to whole genera.</title>
        <authorList>
            <person name="Goeker M."/>
        </authorList>
    </citation>
    <scope>NUCLEOTIDE SEQUENCE [LARGE SCALE GENOMIC DNA]</scope>
    <source>
        <strain evidence="5 6">DSM 24782</strain>
    </source>
</reference>